<organism evidence="1 2">
    <name type="scientific">Apatococcus fuscideae</name>
    <dbReference type="NCBI Taxonomy" id="2026836"/>
    <lineage>
        <taxon>Eukaryota</taxon>
        <taxon>Viridiplantae</taxon>
        <taxon>Chlorophyta</taxon>
        <taxon>core chlorophytes</taxon>
        <taxon>Trebouxiophyceae</taxon>
        <taxon>Chlorellales</taxon>
        <taxon>Chlorellaceae</taxon>
        <taxon>Apatococcus</taxon>
    </lineage>
</organism>
<dbReference type="AlphaFoldDB" id="A0AAW1SUW9"/>
<evidence type="ECO:0000313" key="2">
    <source>
        <dbReference type="Proteomes" id="UP001485043"/>
    </source>
</evidence>
<proteinExistence type="predicted"/>
<dbReference type="Gene3D" id="1.10.274.110">
    <property type="match status" value="1"/>
</dbReference>
<name>A0AAW1SUW9_9CHLO</name>
<gene>
    <name evidence="1" type="ORF">WJX84_001990</name>
</gene>
<accession>A0AAW1SUW9</accession>
<sequence length="171" mass="18878">MPDLQSSRQAWSSGGESRRLVLTISAEHHKSSFTPKWAREHQTKDEALGHSMYIANPQLPPDGKTRLIQDETCDPMTRSCQTPMHTWESQCRACSGTGQIRSTGRGGKRSTSSCPLCSGLGFLRRTSSRIQPDIGNGNNGKTQYTIARNLNVLDELDDDSSSQTPGKSRNR</sequence>
<protein>
    <submittedName>
        <fullName evidence="1">Uncharacterized protein</fullName>
    </submittedName>
</protein>
<dbReference type="InterPro" id="IPR037477">
    <property type="entry name" value="SCO2"/>
</dbReference>
<dbReference type="PANTHER" id="PTHR36035">
    <property type="entry name" value="PROTEIN DISULFIDE-ISOMERASE SCO2"/>
    <property type="match status" value="1"/>
</dbReference>
<reference evidence="1 2" key="1">
    <citation type="journal article" date="2024" name="Nat. Commun.">
        <title>Phylogenomics reveals the evolutionary origins of lichenization in chlorophyte algae.</title>
        <authorList>
            <person name="Puginier C."/>
            <person name="Libourel C."/>
            <person name="Otte J."/>
            <person name="Skaloud P."/>
            <person name="Haon M."/>
            <person name="Grisel S."/>
            <person name="Petersen M."/>
            <person name="Berrin J.G."/>
            <person name="Delaux P.M."/>
            <person name="Dal Grande F."/>
            <person name="Keller J."/>
        </authorList>
    </citation>
    <scope>NUCLEOTIDE SEQUENCE [LARGE SCALE GENOMIC DNA]</scope>
    <source>
        <strain evidence="1 2">SAG 2523</strain>
    </source>
</reference>
<dbReference type="EMBL" id="JALJOV010000951">
    <property type="protein sequence ID" value="KAK9857949.1"/>
    <property type="molecule type" value="Genomic_DNA"/>
</dbReference>
<keyword evidence="2" id="KW-1185">Reference proteome</keyword>
<comment type="caution">
    <text evidence="1">The sequence shown here is derived from an EMBL/GenBank/DDBJ whole genome shotgun (WGS) entry which is preliminary data.</text>
</comment>
<dbReference type="Proteomes" id="UP001485043">
    <property type="component" value="Unassembled WGS sequence"/>
</dbReference>
<evidence type="ECO:0000313" key="1">
    <source>
        <dbReference type="EMBL" id="KAK9857949.1"/>
    </source>
</evidence>
<dbReference type="PANTHER" id="PTHR36035:SF1">
    <property type="entry name" value="PROTEIN DISULFIDE-ISOMERASE SCO2"/>
    <property type="match status" value="1"/>
</dbReference>
<dbReference type="InterPro" id="IPR038500">
    <property type="entry name" value="Antitermination_sf"/>
</dbReference>